<evidence type="ECO:0008006" key="9">
    <source>
        <dbReference type="Google" id="ProtNLM"/>
    </source>
</evidence>
<dbReference type="EMBL" id="OX597835">
    <property type="protein sequence ID" value="CAI9739019.1"/>
    <property type="molecule type" value="Genomic_DNA"/>
</dbReference>
<sequence>MHRFKDYSFHQLGYGYLLLWCLLSLPSLGYVLATTNCDTTCHCSISENSKETGIIHVRPNCTQGNVTWRHPYNAVRLGLNPLTKGLEFETCVKIKVDLLSVIVYKENSGDIEGMEQLFVIESGKEAHYCNTSTSPITLFIEPVRPQLYTGPPKVVIYYERLELRSEMDPMRECRPCEEEELHKLYCTSDYIFHGVMGPKTTSSEIEIYLTKYIFGDRNAFHRTSRKGPLKAMLVVPEKCKIQRGSGDFLFIARKRLDKAHLTCAPYLSHWKKIKERALETGAMQCAYD</sequence>
<keyword evidence="5" id="KW-1015">Disulfide bond</keyword>
<comment type="similarity">
    <text evidence="2">Belongs to the meteorin family.</text>
</comment>
<evidence type="ECO:0000256" key="6">
    <source>
        <dbReference type="SAM" id="SignalP"/>
    </source>
</evidence>
<evidence type="ECO:0000256" key="4">
    <source>
        <dbReference type="ARBA" id="ARBA00022729"/>
    </source>
</evidence>
<dbReference type="PANTHER" id="PTHR28593:SF3">
    <property type="entry name" value="METEORIN-LIKE PROTEIN"/>
    <property type="match status" value="1"/>
</dbReference>
<name>A0AA36BS11_OCTVU</name>
<protein>
    <recommendedName>
        <fullName evidence="9">Meteorin-like protein</fullName>
    </recommendedName>
</protein>
<keyword evidence="3" id="KW-0964">Secreted</keyword>
<comment type="subcellular location">
    <subcellularLocation>
        <location evidence="1">Secreted</location>
    </subcellularLocation>
</comment>
<gene>
    <name evidence="7" type="ORF">OCTVUL_1B017555</name>
</gene>
<evidence type="ECO:0000256" key="5">
    <source>
        <dbReference type="ARBA" id="ARBA00023157"/>
    </source>
</evidence>
<dbReference type="PANTHER" id="PTHR28593">
    <property type="entry name" value="METEORIN-LIKE PROTEIN"/>
    <property type="match status" value="1"/>
</dbReference>
<feature type="signal peptide" evidence="6">
    <location>
        <begin position="1"/>
        <end position="33"/>
    </location>
</feature>
<evidence type="ECO:0000313" key="8">
    <source>
        <dbReference type="Proteomes" id="UP001162480"/>
    </source>
</evidence>
<dbReference type="InterPro" id="IPR051998">
    <property type="entry name" value="Meteorin-like"/>
</dbReference>
<evidence type="ECO:0000256" key="3">
    <source>
        <dbReference type="ARBA" id="ARBA00022525"/>
    </source>
</evidence>
<dbReference type="AlphaFoldDB" id="A0AA36BS11"/>
<reference evidence="7" key="1">
    <citation type="submission" date="2023-08" db="EMBL/GenBank/DDBJ databases">
        <authorList>
            <person name="Alioto T."/>
            <person name="Alioto T."/>
            <person name="Gomez Garrido J."/>
        </authorList>
    </citation>
    <scope>NUCLEOTIDE SEQUENCE</scope>
</reference>
<evidence type="ECO:0000313" key="7">
    <source>
        <dbReference type="EMBL" id="CAI9739019.1"/>
    </source>
</evidence>
<dbReference type="GO" id="GO:0005179">
    <property type="term" value="F:hormone activity"/>
    <property type="evidence" value="ECO:0007669"/>
    <property type="project" value="TreeGrafter"/>
</dbReference>
<proteinExistence type="inferred from homology"/>
<accession>A0AA36BS11</accession>
<feature type="chain" id="PRO_5041248301" description="Meteorin-like protein" evidence="6">
    <location>
        <begin position="34"/>
        <end position="288"/>
    </location>
</feature>
<evidence type="ECO:0000256" key="1">
    <source>
        <dbReference type="ARBA" id="ARBA00004613"/>
    </source>
</evidence>
<organism evidence="7 8">
    <name type="scientific">Octopus vulgaris</name>
    <name type="common">Common octopus</name>
    <dbReference type="NCBI Taxonomy" id="6645"/>
    <lineage>
        <taxon>Eukaryota</taxon>
        <taxon>Metazoa</taxon>
        <taxon>Spiralia</taxon>
        <taxon>Lophotrochozoa</taxon>
        <taxon>Mollusca</taxon>
        <taxon>Cephalopoda</taxon>
        <taxon>Coleoidea</taxon>
        <taxon>Octopodiformes</taxon>
        <taxon>Octopoda</taxon>
        <taxon>Incirrata</taxon>
        <taxon>Octopodidae</taxon>
        <taxon>Octopus</taxon>
    </lineage>
</organism>
<evidence type="ECO:0000256" key="2">
    <source>
        <dbReference type="ARBA" id="ARBA00005669"/>
    </source>
</evidence>
<dbReference type="GO" id="GO:0005615">
    <property type="term" value="C:extracellular space"/>
    <property type="evidence" value="ECO:0007669"/>
    <property type="project" value="TreeGrafter"/>
</dbReference>
<keyword evidence="8" id="KW-1185">Reference proteome</keyword>
<keyword evidence="4 6" id="KW-0732">Signal</keyword>
<dbReference type="Proteomes" id="UP001162480">
    <property type="component" value="Chromosome 22"/>
</dbReference>